<feature type="region of interest" description="Disordered" evidence="1">
    <location>
        <begin position="301"/>
        <end position="329"/>
    </location>
</feature>
<accession>A0AAD9FT15</accession>
<organism evidence="2 3">
    <name type="scientific">Papiliotrema laurentii</name>
    <name type="common">Cryptococcus laurentii</name>
    <dbReference type="NCBI Taxonomy" id="5418"/>
    <lineage>
        <taxon>Eukaryota</taxon>
        <taxon>Fungi</taxon>
        <taxon>Dikarya</taxon>
        <taxon>Basidiomycota</taxon>
        <taxon>Agaricomycotina</taxon>
        <taxon>Tremellomycetes</taxon>
        <taxon>Tremellales</taxon>
        <taxon>Rhynchogastremaceae</taxon>
        <taxon>Papiliotrema</taxon>
    </lineage>
</organism>
<gene>
    <name evidence="2" type="ORF">DB88DRAFT_545273</name>
</gene>
<evidence type="ECO:0000313" key="2">
    <source>
        <dbReference type="EMBL" id="KAK1925652.1"/>
    </source>
</evidence>
<dbReference type="Proteomes" id="UP001182556">
    <property type="component" value="Unassembled WGS sequence"/>
</dbReference>
<protein>
    <submittedName>
        <fullName evidence="2">Uncharacterized protein</fullName>
    </submittedName>
</protein>
<reference evidence="2" key="1">
    <citation type="submission" date="2023-02" db="EMBL/GenBank/DDBJ databases">
        <title>Identification and recombinant expression of a fungal hydrolase from Papiliotrema laurentii that hydrolyzes apple cutin and clears colloidal polyester polyurethane.</title>
        <authorList>
            <consortium name="DOE Joint Genome Institute"/>
            <person name="Roman V.A."/>
            <person name="Bojanowski C."/>
            <person name="Crable B.R."/>
            <person name="Wagner D.N."/>
            <person name="Hung C.S."/>
            <person name="Nadeau L.J."/>
            <person name="Schratz L."/>
            <person name="Haridas S."/>
            <person name="Pangilinan J."/>
            <person name="Lipzen A."/>
            <person name="Na H."/>
            <person name="Yan M."/>
            <person name="Ng V."/>
            <person name="Grigoriev I.V."/>
            <person name="Spatafora J.W."/>
            <person name="Barlow D."/>
            <person name="Biffinger J."/>
            <person name="Kelley-Loughnane N."/>
            <person name="Varaljay V.A."/>
            <person name="Crookes-Goodson W.J."/>
        </authorList>
    </citation>
    <scope>NUCLEOTIDE SEQUENCE</scope>
    <source>
        <strain evidence="2">5307AH</strain>
    </source>
</reference>
<keyword evidence="3" id="KW-1185">Reference proteome</keyword>
<evidence type="ECO:0000256" key="1">
    <source>
        <dbReference type="SAM" id="MobiDB-lite"/>
    </source>
</evidence>
<comment type="caution">
    <text evidence="2">The sequence shown here is derived from an EMBL/GenBank/DDBJ whole genome shotgun (WGS) entry which is preliminary data.</text>
</comment>
<dbReference type="AlphaFoldDB" id="A0AAD9FT15"/>
<proteinExistence type="predicted"/>
<evidence type="ECO:0000313" key="3">
    <source>
        <dbReference type="Proteomes" id="UP001182556"/>
    </source>
</evidence>
<name>A0AAD9FT15_PAPLA</name>
<feature type="compositionally biased region" description="Basic and acidic residues" evidence="1">
    <location>
        <begin position="309"/>
        <end position="321"/>
    </location>
</feature>
<sequence>MGRPPKAPSIRVIKAYAPVLPAHLANAPSFLPPRPPPVLPFFRDKAHTTPTKWHLYKPLLQATYSRHLAGAPAREEGATRVGQRQKLSLRTRIKRKKAKEGQGYPYLRREIRRLWKNRRGDIIIKPTALFLESQFQLLARLRSTDPDALRYLANEESSLRRKYQRLDEAERQVALKPKPKPRLTGGYIWPSPFNPPLPRLKPQPAHISGMFRNRVIDKEKRVQRFRKFQEWERDMRFEQEFRTKLGVDPRPAIMHQIREFYGYFNEAFERESARARMVFTEETCVKVERARKAKFRGVQRMWERRRRRAERERQASERAESPETSSEGD</sequence>
<dbReference type="EMBL" id="JAODAN010000003">
    <property type="protein sequence ID" value="KAK1925652.1"/>
    <property type="molecule type" value="Genomic_DNA"/>
</dbReference>